<proteinExistence type="predicted"/>
<evidence type="ECO:0000313" key="2">
    <source>
        <dbReference type="EMBL" id="XCN73329.1"/>
    </source>
</evidence>
<keyword evidence="1" id="KW-0812">Transmembrane</keyword>
<feature type="transmembrane region" description="Helical" evidence="1">
    <location>
        <begin position="12"/>
        <end position="34"/>
    </location>
</feature>
<protein>
    <submittedName>
        <fullName evidence="2">Uncharacterized protein</fullName>
    </submittedName>
</protein>
<sequence>MKNEKLSKGKKIVVRASLVLMFILMAAAPVLAGYNWTGFRP</sequence>
<accession>A0AAU8LWR1</accession>
<keyword evidence="1" id="KW-1133">Transmembrane helix</keyword>
<organism evidence="2">
    <name type="scientific">Candidatus Electrothrix aestuarii</name>
    <dbReference type="NCBI Taxonomy" id="3062594"/>
    <lineage>
        <taxon>Bacteria</taxon>
        <taxon>Pseudomonadati</taxon>
        <taxon>Thermodesulfobacteriota</taxon>
        <taxon>Desulfobulbia</taxon>
        <taxon>Desulfobulbales</taxon>
        <taxon>Desulfobulbaceae</taxon>
        <taxon>Candidatus Electrothrix</taxon>
    </lineage>
</organism>
<reference evidence="2" key="2">
    <citation type="submission" date="2024-06" db="EMBL/GenBank/DDBJ databases">
        <authorList>
            <person name="Plum-Jensen L.E."/>
            <person name="Schramm A."/>
            <person name="Marshall I.P.G."/>
        </authorList>
    </citation>
    <scope>NUCLEOTIDE SEQUENCE</scope>
    <source>
        <strain evidence="2">Rat1</strain>
    </source>
</reference>
<name>A0AAU8LWR1_9BACT</name>
<gene>
    <name evidence="2" type="ORF">Q3M24_00820</name>
</gene>
<dbReference type="AlphaFoldDB" id="A0AAU8LWR1"/>
<evidence type="ECO:0000256" key="1">
    <source>
        <dbReference type="SAM" id="Phobius"/>
    </source>
</evidence>
<keyword evidence="1" id="KW-0472">Membrane</keyword>
<dbReference type="EMBL" id="CP159373">
    <property type="protein sequence ID" value="XCN73329.1"/>
    <property type="molecule type" value="Genomic_DNA"/>
</dbReference>
<reference evidence="2" key="1">
    <citation type="journal article" date="2024" name="Syst. Appl. Microbiol.">
        <title>First single-strain enrichments of Electrothrix cable bacteria, description of E. aestuarii sp. nov. and E. rattekaaiensis sp. nov., and proposal of a cable bacteria taxonomy following the rules of the SeqCode.</title>
        <authorList>
            <person name="Plum-Jensen L.E."/>
            <person name="Schramm A."/>
            <person name="Marshall I.P.G."/>
        </authorList>
    </citation>
    <scope>NUCLEOTIDE SEQUENCE</scope>
    <source>
        <strain evidence="2">Rat1</strain>
    </source>
</reference>
<dbReference type="KEGG" id="eaj:Q3M24_00820"/>